<proteinExistence type="predicted"/>
<dbReference type="Proteomes" id="UP001166293">
    <property type="component" value="Unassembled WGS sequence"/>
</dbReference>
<dbReference type="RefSeq" id="WP_217778657.1">
    <property type="nucleotide sequence ID" value="NZ_JAHRWL010000002.1"/>
</dbReference>
<comment type="caution">
    <text evidence="2">The sequence shown here is derived from an EMBL/GenBank/DDBJ whole genome shotgun (WGS) entry which is preliminary data.</text>
</comment>
<dbReference type="EMBL" id="JAHRWL010000002">
    <property type="protein sequence ID" value="MBV2360482.1"/>
    <property type="molecule type" value="Genomic_DNA"/>
</dbReference>
<sequence length="310" mass="34125">MDILLHVGAHRCASSSFQAYLRAHRARLDNLGIGFWGPWRTRGGMLHGLTGRPVSPKSARRAAGRVRLNLDATARKGAAVLVVSEENLIGSVRANLRSGQLYPDIGERMARVHAAFGPVRRIVLQIRSPETWWPSAIAYMVPRGGPLPDSAALMRMARQTRGWRHVVSDLACACPETEIVITPYERFGSHPDALLQRLTGALYLPEAGGDFWLNRAPGLPELRGLLADRGADPSLLPQGDGRFQPFDFDQRAALRETYADDLFWLRAGADGLATLTEEATPDRIRLNRAAGATTRGQEDDQNARRLAPTR</sequence>
<organism evidence="2 3">
    <name type="scientific">Thalassococcus arenae</name>
    <dbReference type="NCBI Taxonomy" id="2851652"/>
    <lineage>
        <taxon>Bacteria</taxon>
        <taxon>Pseudomonadati</taxon>
        <taxon>Pseudomonadota</taxon>
        <taxon>Alphaproteobacteria</taxon>
        <taxon>Rhodobacterales</taxon>
        <taxon>Roseobacteraceae</taxon>
        <taxon>Thalassococcus</taxon>
    </lineage>
</organism>
<name>A0ABS6N9Y6_9RHOB</name>
<evidence type="ECO:0008006" key="4">
    <source>
        <dbReference type="Google" id="ProtNLM"/>
    </source>
</evidence>
<evidence type="ECO:0000313" key="2">
    <source>
        <dbReference type="EMBL" id="MBV2360482.1"/>
    </source>
</evidence>
<feature type="region of interest" description="Disordered" evidence="1">
    <location>
        <begin position="288"/>
        <end position="310"/>
    </location>
</feature>
<reference evidence="2" key="1">
    <citation type="submission" date="2021-06" db="EMBL/GenBank/DDBJ databases">
        <title>Thalassococcus sp. CAU 1522 isolated from sea sand, Republic of Korea.</title>
        <authorList>
            <person name="Kim W."/>
        </authorList>
    </citation>
    <scope>NUCLEOTIDE SEQUENCE</scope>
    <source>
        <strain evidence="2">CAU 1522</strain>
    </source>
</reference>
<gene>
    <name evidence="2" type="ORF">KUH32_11910</name>
</gene>
<keyword evidence="3" id="KW-1185">Reference proteome</keyword>
<protein>
    <recommendedName>
        <fullName evidence="4">Sulfotransferase family protein</fullName>
    </recommendedName>
</protein>
<evidence type="ECO:0000256" key="1">
    <source>
        <dbReference type="SAM" id="MobiDB-lite"/>
    </source>
</evidence>
<evidence type="ECO:0000313" key="3">
    <source>
        <dbReference type="Proteomes" id="UP001166293"/>
    </source>
</evidence>
<accession>A0ABS6N9Y6</accession>